<name>A0AAQ3WZ62_PASNO</name>
<dbReference type="EMBL" id="CP144750">
    <property type="protein sequence ID" value="WVZ78981.1"/>
    <property type="molecule type" value="Genomic_DNA"/>
</dbReference>
<feature type="region of interest" description="Disordered" evidence="1">
    <location>
        <begin position="84"/>
        <end position="110"/>
    </location>
</feature>
<accession>A0AAQ3WZ62</accession>
<reference evidence="2 3" key="1">
    <citation type="submission" date="2024-02" db="EMBL/GenBank/DDBJ databases">
        <title>High-quality chromosome-scale genome assembly of Pensacola bahiagrass (Paspalum notatum Flugge var. saurae).</title>
        <authorList>
            <person name="Vega J.M."/>
            <person name="Podio M."/>
            <person name="Orjuela J."/>
            <person name="Siena L.A."/>
            <person name="Pessino S.C."/>
            <person name="Combes M.C."/>
            <person name="Mariac C."/>
            <person name="Albertini E."/>
            <person name="Pupilli F."/>
            <person name="Ortiz J.P.A."/>
            <person name="Leblanc O."/>
        </authorList>
    </citation>
    <scope>NUCLEOTIDE SEQUENCE [LARGE SCALE GENOMIC DNA]</scope>
    <source>
        <strain evidence="2">R1</strain>
        <tissue evidence="2">Leaf</tissue>
    </source>
</reference>
<evidence type="ECO:0000313" key="2">
    <source>
        <dbReference type="EMBL" id="WVZ78981.1"/>
    </source>
</evidence>
<feature type="non-terminal residue" evidence="2">
    <location>
        <position position="1"/>
    </location>
</feature>
<gene>
    <name evidence="2" type="ORF">U9M48_026615</name>
</gene>
<proteinExistence type="predicted"/>
<dbReference type="AlphaFoldDB" id="A0AAQ3WZ62"/>
<protein>
    <submittedName>
        <fullName evidence="2">Uncharacterized protein</fullName>
    </submittedName>
</protein>
<keyword evidence="3" id="KW-1185">Reference proteome</keyword>
<dbReference type="Proteomes" id="UP001341281">
    <property type="component" value="Chromosome 06"/>
</dbReference>
<organism evidence="2 3">
    <name type="scientific">Paspalum notatum var. saurae</name>
    <dbReference type="NCBI Taxonomy" id="547442"/>
    <lineage>
        <taxon>Eukaryota</taxon>
        <taxon>Viridiplantae</taxon>
        <taxon>Streptophyta</taxon>
        <taxon>Embryophyta</taxon>
        <taxon>Tracheophyta</taxon>
        <taxon>Spermatophyta</taxon>
        <taxon>Magnoliopsida</taxon>
        <taxon>Liliopsida</taxon>
        <taxon>Poales</taxon>
        <taxon>Poaceae</taxon>
        <taxon>PACMAD clade</taxon>
        <taxon>Panicoideae</taxon>
        <taxon>Andropogonodae</taxon>
        <taxon>Paspaleae</taxon>
        <taxon>Paspalinae</taxon>
        <taxon>Paspalum</taxon>
    </lineage>
</organism>
<evidence type="ECO:0000313" key="3">
    <source>
        <dbReference type="Proteomes" id="UP001341281"/>
    </source>
</evidence>
<sequence>AGRPLRPVRNQQRIAYAGAATPSCRTTDAHRAPDEAQQPGAPATCAAWQTSAAAACDARAAPLRPGRQPAGCPAPRLTPVCDAHQPDAPVVNDARARSRPPPAMYTRVST</sequence>
<feature type="region of interest" description="Disordered" evidence="1">
    <location>
        <begin position="21"/>
        <end position="44"/>
    </location>
</feature>
<evidence type="ECO:0000256" key="1">
    <source>
        <dbReference type="SAM" id="MobiDB-lite"/>
    </source>
</evidence>